<reference evidence="8 9" key="1">
    <citation type="submission" date="2019-09" db="EMBL/GenBank/DDBJ databases">
        <title>Actinomadura physcomitrii sp. nov., a novel actinomycete isolated from moss [Physcomitrium sphaericum (Ludw) Fuernr].</title>
        <authorList>
            <person name="Liu C."/>
            <person name="Zhuang X."/>
        </authorList>
    </citation>
    <scope>NUCLEOTIDE SEQUENCE [LARGE SCALE GENOMIC DNA]</scope>
    <source>
        <strain evidence="8 9">CYP1-1B</strain>
    </source>
</reference>
<dbReference type="GO" id="GO:0006707">
    <property type="term" value="P:cholesterol catabolic process"/>
    <property type="evidence" value="ECO:0007669"/>
    <property type="project" value="TreeGrafter"/>
</dbReference>
<dbReference type="InterPro" id="IPR002397">
    <property type="entry name" value="Cyt_P450_B"/>
</dbReference>
<keyword evidence="3 7" id="KW-0479">Metal-binding</keyword>
<evidence type="ECO:0000256" key="5">
    <source>
        <dbReference type="ARBA" id="ARBA00023004"/>
    </source>
</evidence>
<dbReference type="PRINTS" id="PR00385">
    <property type="entry name" value="P450"/>
</dbReference>
<dbReference type="GO" id="GO:0005506">
    <property type="term" value="F:iron ion binding"/>
    <property type="evidence" value="ECO:0007669"/>
    <property type="project" value="InterPro"/>
</dbReference>
<dbReference type="InterPro" id="IPR036396">
    <property type="entry name" value="Cyt_P450_sf"/>
</dbReference>
<organism evidence="8 9">
    <name type="scientific">Actinomadura montaniterrae</name>
    <dbReference type="NCBI Taxonomy" id="1803903"/>
    <lineage>
        <taxon>Bacteria</taxon>
        <taxon>Bacillati</taxon>
        <taxon>Actinomycetota</taxon>
        <taxon>Actinomycetes</taxon>
        <taxon>Streptosporangiales</taxon>
        <taxon>Thermomonosporaceae</taxon>
        <taxon>Actinomadura</taxon>
    </lineage>
</organism>
<keyword evidence="6 7" id="KW-0503">Monooxygenase</keyword>
<dbReference type="SUPFAM" id="SSF48264">
    <property type="entry name" value="Cytochrome P450"/>
    <property type="match status" value="1"/>
</dbReference>
<dbReference type="InterPro" id="IPR017972">
    <property type="entry name" value="Cyt_P450_CS"/>
</dbReference>
<evidence type="ECO:0000256" key="3">
    <source>
        <dbReference type="ARBA" id="ARBA00022723"/>
    </source>
</evidence>
<evidence type="ECO:0000256" key="4">
    <source>
        <dbReference type="ARBA" id="ARBA00023002"/>
    </source>
</evidence>
<dbReference type="OrthoDB" id="3203662at2"/>
<dbReference type="GO" id="GO:0008395">
    <property type="term" value="F:steroid hydroxylase activity"/>
    <property type="evidence" value="ECO:0007669"/>
    <property type="project" value="TreeGrafter"/>
</dbReference>
<dbReference type="PANTHER" id="PTHR46696:SF4">
    <property type="entry name" value="BIOTIN BIOSYNTHESIS CYTOCHROME P450"/>
    <property type="match status" value="1"/>
</dbReference>
<dbReference type="InterPro" id="IPR001128">
    <property type="entry name" value="Cyt_P450"/>
</dbReference>
<evidence type="ECO:0000256" key="6">
    <source>
        <dbReference type="ARBA" id="ARBA00023033"/>
    </source>
</evidence>
<dbReference type="GO" id="GO:0036199">
    <property type="term" value="F:cholest-4-en-3-one 26-monooxygenase activity"/>
    <property type="evidence" value="ECO:0007669"/>
    <property type="project" value="TreeGrafter"/>
</dbReference>
<sequence length="392" mass="44459">MFDALRRTEPVHWNPESDGGSGFWSLTRHADVVAVDRDQERFTSEKFVNLEEVDERQAEIRRSLLETDGPRHNALRRVLQREFTPRAVAGYATFLRGLTARTLDRALAHGTFDFVAEIAADFPINVLARMLDVPDGDTRKLIDWGNRIIANTDPDYADVLLHSEESERYRDLPFRSPASLEVFEYGRELAAKRRGGAGTDLVSRLVNQTPMDGVPLSDRDFDNYFLLLVVAGNETTRHAITHAMRALIEHPEQAERLREEPELMPVAVEEFLRWASPVYHFRRTATRDTEVGGTAIRAGDKVVLWFASANRDEDVFADPYRFDVTRTPNDHIAFGKGSHFCLGSALARLEMRIMFEELLPRLADVRLAGGIRRVRSNFVNGIKEMPVTVALA</sequence>
<dbReference type="PANTHER" id="PTHR46696">
    <property type="entry name" value="P450, PUTATIVE (EUROFUNG)-RELATED"/>
    <property type="match status" value="1"/>
</dbReference>
<protein>
    <submittedName>
        <fullName evidence="8">Cytochrome P450</fullName>
    </submittedName>
</protein>
<dbReference type="FunFam" id="1.10.630.10:FF:000018">
    <property type="entry name" value="Cytochrome P450 monooxygenase"/>
    <property type="match status" value="1"/>
</dbReference>
<evidence type="ECO:0000256" key="1">
    <source>
        <dbReference type="ARBA" id="ARBA00010617"/>
    </source>
</evidence>
<evidence type="ECO:0000313" key="8">
    <source>
        <dbReference type="EMBL" id="KAB2364420.1"/>
    </source>
</evidence>
<accession>A0A6L3VMV8</accession>
<evidence type="ECO:0000313" key="9">
    <source>
        <dbReference type="Proteomes" id="UP000483004"/>
    </source>
</evidence>
<name>A0A6L3VMV8_9ACTN</name>
<gene>
    <name evidence="8" type="ORF">F9B16_41785</name>
</gene>
<evidence type="ECO:0000256" key="7">
    <source>
        <dbReference type="RuleBase" id="RU000461"/>
    </source>
</evidence>
<dbReference type="Gene3D" id="1.10.630.10">
    <property type="entry name" value="Cytochrome P450"/>
    <property type="match status" value="1"/>
</dbReference>
<dbReference type="EMBL" id="WBMR01000222">
    <property type="protein sequence ID" value="KAB2364420.1"/>
    <property type="molecule type" value="Genomic_DNA"/>
</dbReference>
<dbReference type="Proteomes" id="UP000483004">
    <property type="component" value="Unassembled WGS sequence"/>
</dbReference>
<keyword evidence="4 7" id="KW-0560">Oxidoreductase</keyword>
<evidence type="ECO:0000256" key="2">
    <source>
        <dbReference type="ARBA" id="ARBA00022617"/>
    </source>
</evidence>
<comment type="similarity">
    <text evidence="1 7">Belongs to the cytochrome P450 family.</text>
</comment>
<dbReference type="AlphaFoldDB" id="A0A6L3VMV8"/>
<keyword evidence="2 7" id="KW-0349">Heme</keyword>
<keyword evidence="5 7" id="KW-0408">Iron</keyword>
<dbReference type="CDD" id="cd11033">
    <property type="entry name" value="CYP142-like"/>
    <property type="match status" value="1"/>
</dbReference>
<dbReference type="PROSITE" id="PS00086">
    <property type="entry name" value="CYTOCHROME_P450"/>
    <property type="match status" value="1"/>
</dbReference>
<proteinExistence type="inferred from homology"/>
<dbReference type="PRINTS" id="PR00359">
    <property type="entry name" value="BP450"/>
</dbReference>
<comment type="caution">
    <text evidence="8">The sequence shown here is derived from an EMBL/GenBank/DDBJ whole genome shotgun (WGS) entry which is preliminary data.</text>
</comment>
<keyword evidence="9" id="KW-1185">Reference proteome</keyword>
<dbReference type="Pfam" id="PF00067">
    <property type="entry name" value="p450"/>
    <property type="match status" value="1"/>
</dbReference>
<dbReference type="GO" id="GO:0020037">
    <property type="term" value="F:heme binding"/>
    <property type="evidence" value="ECO:0007669"/>
    <property type="project" value="InterPro"/>
</dbReference>